<accession>A0A1Y1YZ45</accession>
<dbReference type="AlphaFoldDB" id="A0A1Y1YZ45"/>
<comment type="caution">
    <text evidence="1">The sequence shown here is derived from an EMBL/GenBank/DDBJ whole genome shotgun (WGS) entry which is preliminary data.</text>
</comment>
<sequence length="120" mass="13372">MDELGSKNYDLEKKTSAPHQAYQLYRIEDIPDYSKDNPFIQIGYHAYYSYREAFGGRIGCSQETCGCISGNSSCIAGDFLPNEASLLDKEIFALLLLSAAQLPDVLIPAPLIYWVLQKGN</sequence>
<dbReference type="Proteomes" id="UP000193498">
    <property type="component" value="Unassembled WGS sequence"/>
</dbReference>
<dbReference type="InParanoid" id="A0A1Y1YZ45"/>
<proteinExistence type="predicted"/>
<keyword evidence="2" id="KW-1185">Reference proteome</keyword>
<reference evidence="1 2" key="1">
    <citation type="submission" date="2016-07" db="EMBL/GenBank/DDBJ databases">
        <title>Pervasive Adenine N6-methylation of Active Genes in Fungi.</title>
        <authorList>
            <consortium name="DOE Joint Genome Institute"/>
            <person name="Mondo S.J."/>
            <person name="Dannebaum R.O."/>
            <person name="Kuo R.C."/>
            <person name="Labutti K."/>
            <person name="Haridas S."/>
            <person name="Kuo A."/>
            <person name="Salamov A."/>
            <person name="Ahrendt S.R."/>
            <person name="Lipzen A."/>
            <person name="Sullivan W."/>
            <person name="Andreopoulos W.B."/>
            <person name="Clum A."/>
            <person name="Lindquist E."/>
            <person name="Daum C."/>
            <person name="Ramamoorthy G.K."/>
            <person name="Gryganskyi A."/>
            <person name="Culley D."/>
            <person name="Magnuson J.K."/>
            <person name="James T.Y."/>
            <person name="O'Malley M.A."/>
            <person name="Stajich J.E."/>
            <person name="Spatafora J.W."/>
            <person name="Visel A."/>
            <person name="Grigoriev I.V."/>
        </authorList>
    </citation>
    <scope>NUCLEOTIDE SEQUENCE [LARGE SCALE GENOMIC DNA]</scope>
    <source>
        <strain evidence="1 2">CBS 931.73</strain>
    </source>
</reference>
<protein>
    <submittedName>
        <fullName evidence="1">Uncharacterized protein</fullName>
    </submittedName>
</protein>
<evidence type="ECO:0000313" key="1">
    <source>
        <dbReference type="EMBL" id="ORY03291.1"/>
    </source>
</evidence>
<name>A0A1Y1YZ45_9FUNG</name>
<gene>
    <name evidence="1" type="ORF">K493DRAFT_297546</name>
</gene>
<dbReference type="OrthoDB" id="5585746at2759"/>
<dbReference type="EMBL" id="MCFE01000048">
    <property type="protein sequence ID" value="ORY03291.1"/>
    <property type="molecule type" value="Genomic_DNA"/>
</dbReference>
<evidence type="ECO:0000313" key="2">
    <source>
        <dbReference type="Proteomes" id="UP000193498"/>
    </source>
</evidence>
<organism evidence="1 2">
    <name type="scientific">Basidiobolus meristosporus CBS 931.73</name>
    <dbReference type="NCBI Taxonomy" id="1314790"/>
    <lineage>
        <taxon>Eukaryota</taxon>
        <taxon>Fungi</taxon>
        <taxon>Fungi incertae sedis</taxon>
        <taxon>Zoopagomycota</taxon>
        <taxon>Entomophthoromycotina</taxon>
        <taxon>Basidiobolomycetes</taxon>
        <taxon>Basidiobolales</taxon>
        <taxon>Basidiobolaceae</taxon>
        <taxon>Basidiobolus</taxon>
    </lineage>
</organism>